<dbReference type="GO" id="GO:0046872">
    <property type="term" value="F:metal ion binding"/>
    <property type="evidence" value="ECO:0007669"/>
    <property type="project" value="UniProtKB-KW"/>
</dbReference>
<evidence type="ECO:0000256" key="7">
    <source>
        <dbReference type="ARBA" id="ARBA00023157"/>
    </source>
</evidence>
<reference evidence="10" key="1">
    <citation type="submission" date="2022-03" db="EMBL/GenBank/DDBJ databases">
        <authorList>
            <person name="Martin C."/>
        </authorList>
    </citation>
    <scope>NUCLEOTIDE SEQUENCE</scope>
</reference>
<evidence type="ECO:0000256" key="1">
    <source>
        <dbReference type="ARBA" id="ARBA00002219"/>
    </source>
</evidence>
<keyword evidence="9" id="KW-0472">Membrane</keyword>
<dbReference type="Proteomes" id="UP000749559">
    <property type="component" value="Unassembled WGS sequence"/>
</dbReference>
<dbReference type="PANTHER" id="PTHR45713">
    <property type="entry name" value="FTP DOMAIN-CONTAINING PROTEIN"/>
    <property type="match status" value="1"/>
</dbReference>
<comment type="function">
    <text evidence="1">Acts as a defensive agent. Recognizes blood group fucosylated oligosaccharides including A, B, H and Lewis B-type antigens. Does not recognize Lewis A antigen and has low affinity for monovalent haptens.</text>
</comment>
<organism evidence="10 11">
    <name type="scientific">Owenia fusiformis</name>
    <name type="common">Polychaete worm</name>
    <dbReference type="NCBI Taxonomy" id="6347"/>
    <lineage>
        <taxon>Eukaryota</taxon>
        <taxon>Metazoa</taxon>
        <taxon>Spiralia</taxon>
        <taxon>Lophotrochozoa</taxon>
        <taxon>Annelida</taxon>
        <taxon>Polychaeta</taxon>
        <taxon>Sedentaria</taxon>
        <taxon>Canalipalpata</taxon>
        <taxon>Sabellida</taxon>
        <taxon>Oweniida</taxon>
        <taxon>Oweniidae</taxon>
        <taxon>Owenia</taxon>
    </lineage>
</organism>
<evidence type="ECO:0000256" key="9">
    <source>
        <dbReference type="SAM" id="Phobius"/>
    </source>
</evidence>
<keyword evidence="4" id="KW-0479">Metal-binding</keyword>
<dbReference type="SUPFAM" id="SSF49785">
    <property type="entry name" value="Galactose-binding domain-like"/>
    <property type="match status" value="1"/>
</dbReference>
<protein>
    <submittedName>
        <fullName evidence="10">Uncharacterized protein</fullName>
    </submittedName>
</protein>
<feature type="transmembrane region" description="Helical" evidence="9">
    <location>
        <begin position="102"/>
        <end position="123"/>
    </location>
</feature>
<evidence type="ECO:0000256" key="5">
    <source>
        <dbReference type="ARBA" id="ARBA00022734"/>
    </source>
</evidence>
<sequence>MESESEKAIRHKRLQKVYFANDPKGQDGAFRDFRPRCSSIASERLLQKQYARKAARGSDESSTQSMGQPLTGAPNPTYATRAGTCCRWLEDRLQPFRKKEAVFCLIGGVTLIIGVILIIISLANSHGVFCDCAMAARSCKADFTKNVYIYPTSSNISERDTQHQEKTVDQVSPTMSTTTRRRPTIRPTVTNTNLALGKPSTQSTTQYSSELAVDGNTTGDAGLGLCAQTEPEERPHWFVDLGPKKYLVSTVVIHSRTDCCQYDLKNFEIRLWSNTPNFNKKSNSIICKHYMGAATRTTLHVSCDRQVYGRYGDIRFVSIELLQEENDIVSKQNLTLCEVGVYR</sequence>
<evidence type="ECO:0000256" key="8">
    <source>
        <dbReference type="SAM" id="MobiDB-lite"/>
    </source>
</evidence>
<evidence type="ECO:0000313" key="10">
    <source>
        <dbReference type="EMBL" id="CAH1772840.1"/>
    </source>
</evidence>
<dbReference type="InterPro" id="IPR051941">
    <property type="entry name" value="BG_Antigen-Binding_Lectin"/>
</dbReference>
<dbReference type="Pfam" id="PF22633">
    <property type="entry name" value="F5_F8_type_C_2"/>
    <property type="match status" value="1"/>
</dbReference>
<dbReference type="AlphaFoldDB" id="A0A8J1YAD3"/>
<evidence type="ECO:0000256" key="4">
    <source>
        <dbReference type="ARBA" id="ARBA00022723"/>
    </source>
</evidence>
<dbReference type="SMART" id="SM00607">
    <property type="entry name" value="FTP"/>
    <property type="match status" value="1"/>
</dbReference>
<keyword evidence="7" id="KW-1015">Disulfide bond</keyword>
<dbReference type="InterPro" id="IPR006585">
    <property type="entry name" value="FTP1"/>
</dbReference>
<dbReference type="EMBL" id="CAIIXF020000001">
    <property type="protein sequence ID" value="CAH1772840.1"/>
    <property type="molecule type" value="Genomic_DNA"/>
</dbReference>
<evidence type="ECO:0000256" key="2">
    <source>
        <dbReference type="ARBA" id="ARBA00010147"/>
    </source>
</evidence>
<gene>
    <name evidence="10" type="ORF">OFUS_LOCUS535</name>
</gene>
<proteinExistence type="inferred from homology"/>
<dbReference type="OrthoDB" id="6049351at2759"/>
<feature type="compositionally biased region" description="Basic and acidic residues" evidence="8">
    <location>
        <begin position="158"/>
        <end position="168"/>
    </location>
</feature>
<keyword evidence="6" id="KW-0106">Calcium</keyword>
<dbReference type="Gene3D" id="2.60.120.260">
    <property type="entry name" value="Galactose-binding domain-like"/>
    <property type="match status" value="1"/>
</dbReference>
<keyword evidence="9" id="KW-0812">Transmembrane</keyword>
<evidence type="ECO:0000256" key="3">
    <source>
        <dbReference type="ARBA" id="ARBA00011233"/>
    </source>
</evidence>
<dbReference type="GO" id="GO:0010185">
    <property type="term" value="P:regulation of cellular defense response"/>
    <property type="evidence" value="ECO:0007669"/>
    <property type="project" value="UniProtKB-ARBA"/>
</dbReference>
<dbReference type="GO" id="GO:0001868">
    <property type="term" value="P:regulation of complement activation, lectin pathway"/>
    <property type="evidence" value="ECO:0007669"/>
    <property type="project" value="UniProtKB-ARBA"/>
</dbReference>
<comment type="similarity">
    <text evidence="2">Belongs to the fucolectin family.</text>
</comment>
<dbReference type="GO" id="GO:0042806">
    <property type="term" value="F:fucose binding"/>
    <property type="evidence" value="ECO:0007669"/>
    <property type="project" value="UniProtKB-ARBA"/>
</dbReference>
<keyword evidence="5" id="KW-0430">Lectin</keyword>
<feature type="region of interest" description="Disordered" evidence="8">
    <location>
        <begin position="158"/>
        <end position="181"/>
    </location>
</feature>
<feature type="region of interest" description="Disordered" evidence="8">
    <location>
        <begin position="55"/>
        <end position="76"/>
    </location>
</feature>
<comment type="subunit">
    <text evidence="3">Homotrimer.</text>
</comment>
<name>A0A8J1YAD3_OWEFU</name>
<keyword evidence="9" id="KW-1133">Transmembrane helix</keyword>
<evidence type="ECO:0000256" key="6">
    <source>
        <dbReference type="ARBA" id="ARBA00022837"/>
    </source>
</evidence>
<comment type="caution">
    <text evidence="10">The sequence shown here is derived from an EMBL/GenBank/DDBJ whole genome shotgun (WGS) entry which is preliminary data.</text>
</comment>
<dbReference type="PANTHER" id="PTHR45713:SF15">
    <property type="entry name" value="F5_8 TYPE C DOMAIN-CONTAINING PROTEIN"/>
    <property type="match status" value="1"/>
</dbReference>
<accession>A0A8J1YAD3</accession>
<keyword evidence="11" id="KW-1185">Reference proteome</keyword>
<dbReference type="InterPro" id="IPR008979">
    <property type="entry name" value="Galactose-bd-like_sf"/>
</dbReference>
<evidence type="ECO:0000313" key="11">
    <source>
        <dbReference type="Proteomes" id="UP000749559"/>
    </source>
</evidence>